<keyword evidence="10" id="KW-1185">Reference proteome</keyword>
<evidence type="ECO:0000313" key="10">
    <source>
        <dbReference type="Proteomes" id="UP001143474"/>
    </source>
</evidence>
<feature type="transmembrane region" description="Helical" evidence="7">
    <location>
        <begin position="229"/>
        <end position="250"/>
    </location>
</feature>
<feature type="transmembrane region" description="Helical" evidence="7">
    <location>
        <begin position="203"/>
        <end position="223"/>
    </location>
</feature>
<proteinExistence type="inferred from homology"/>
<keyword evidence="6 7" id="KW-0472">Membrane</keyword>
<dbReference type="InterPro" id="IPR035906">
    <property type="entry name" value="MetI-like_sf"/>
</dbReference>
<dbReference type="GO" id="GO:0055085">
    <property type="term" value="P:transmembrane transport"/>
    <property type="evidence" value="ECO:0007669"/>
    <property type="project" value="InterPro"/>
</dbReference>
<dbReference type="InterPro" id="IPR000515">
    <property type="entry name" value="MetI-like"/>
</dbReference>
<reference evidence="9" key="2">
    <citation type="submission" date="2023-01" db="EMBL/GenBank/DDBJ databases">
        <authorList>
            <person name="Sun Q."/>
            <person name="Evtushenko L."/>
        </authorList>
    </citation>
    <scope>NUCLEOTIDE SEQUENCE</scope>
    <source>
        <strain evidence="9">VKM Ac-2007</strain>
    </source>
</reference>
<evidence type="ECO:0000256" key="4">
    <source>
        <dbReference type="ARBA" id="ARBA00022692"/>
    </source>
</evidence>
<dbReference type="SUPFAM" id="SSF161098">
    <property type="entry name" value="MetI-like"/>
    <property type="match status" value="1"/>
</dbReference>
<keyword evidence="2 7" id="KW-0813">Transport</keyword>
<feature type="transmembrane region" description="Helical" evidence="7">
    <location>
        <begin position="118"/>
        <end position="140"/>
    </location>
</feature>
<dbReference type="PANTHER" id="PTHR30151:SF0">
    <property type="entry name" value="ABC TRANSPORTER PERMEASE PROTEIN MJ0413-RELATED"/>
    <property type="match status" value="1"/>
</dbReference>
<feature type="domain" description="ABC transmembrane type-1" evidence="8">
    <location>
        <begin position="70"/>
        <end position="250"/>
    </location>
</feature>
<keyword evidence="4 7" id="KW-0812">Transmembrane</keyword>
<evidence type="ECO:0000259" key="8">
    <source>
        <dbReference type="PROSITE" id="PS50928"/>
    </source>
</evidence>
<dbReference type="PANTHER" id="PTHR30151">
    <property type="entry name" value="ALKANE SULFONATE ABC TRANSPORTER-RELATED, MEMBRANE SUBUNIT"/>
    <property type="match status" value="1"/>
</dbReference>
<dbReference type="Pfam" id="PF00528">
    <property type="entry name" value="BPD_transp_1"/>
    <property type="match status" value="1"/>
</dbReference>
<reference evidence="9" key="1">
    <citation type="journal article" date="2014" name="Int. J. Syst. Evol. Microbiol.">
        <title>Complete genome sequence of Corynebacterium casei LMG S-19264T (=DSM 44701T), isolated from a smear-ripened cheese.</title>
        <authorList>
            <consortium name="US DOE Joint Genome Institute (JGI-PGF)"/>
            <person name="Walter F."/>
            <person name="Albersmeier A."/>
            <person name="Kalinowski J."/>
            <person name="Ruckert C."/>
        </authorList>
    </citation>
    <scope>NUCLEOTIDE SEQUENCE</scope>
    <source>
        <strain evidence="9">VKM Ac-2007</strain>
    </source>
</reference>
<comment type="subcellular location">
    <subcellularLocation>
        <location evidence="1 7">Cell membrane</location>
        <topology evidence="1 7">Multi-pass membrane protein</topology>
    </subcellularLocation>
</comment>
<dbReference type="GO" id="GO:0005886">
    <property type="term" value="C:plasma membrane"/>
    <property type="evidence" value="ECO:0007669"/>
    <property type="project" value="UniProtKB-SubCell"/>
</dbReference>
<keyword evidence="3" id="KW-1003">Cell membrane</keyword>
<feature type="transmembrane region" description="Helical" evidence="7">
    <location>
        <begin position="178"/>
        <end position="196"/>
    </location>
</feature>
<sequence>MKTQSLARPAPLRAARAVPLLPVAGVAAFAALWETAARTGVLPASVVPPLSRTAARLGTLLAEPRFWSAAADTALAWAAGLAVSVLLAVPAGVLIGSSERAYRFFRVPIEALRPVPPIVVLPLALLLIGGGLQFKVVLIAQGAAWPLLMQTLYGVRTTEPLLLETARSYRLDPLRRLVLIRLASAAPLVATGLRLAAATAFGVCLVTELVGGATGLGTLLVLAQSGDDLVGVYAVTLVAGVAGLAIAAVFGRIEHLAGRRLAGR</sequence>
<evidence type="ECO:0000313" key="9">
    <source>
        <dbReference type="EMBL" id="GLK13964.1"/>
    </source>
</evidence>
<dbReference type="AlphaFoldDB" id="A0A9W6IA67"/>
<comment type="caution">
    <text evidence="9">The sequence shown here is derived from an EMBL/GenBank/DDBJ whole genome shotgun (WGS) entry which is preliminary data.</text>
</comment>
<protein>
    <submittedName>
        <fullName evidence="9">ABC transporter permease</fullName>
    </submittedName>
</protein>
<evidence type="ECO:0000256" key="1">
    <source>
        <dbReference type="ARBA" id="ARBA00004651"/>
    </source>
</evidence>
<evidence type="ECO:0000256" key="7">
    <source>
        <dbReference type="RuleBase" id="RU363032"/>
    </source>
</evidence>
<dbReference type="PROSITE" id="PS50928">
    <property type="entry name" value="ABC_TM1"/>
    <property type="match status" value="1"/>
</dbReference>
<dbReference type="RefSeq" id="WP_271222228.1">
    <property type="nucleotide sequence ID" value="NZ_BAAAVD010000023.1"/>
</dbReference>
<gene>
    <name evidence="9" type="ORF">GCM10017600_73760</name>
</gene>
<evidence type="ECO:0000256" key="6">
    <source>
        <dbReference type="ARBA" id="ARBA00023136"/>
    </source>
</evidence>
<evidence type="ECO:0000256" key="5">
    <source>
        <dbReference type="ARBA" id="ARBA00022989"/>
    </source>
</evidence>
<keyword evidence="5 7" id="KW-1133">Transmembrane helix</keyword>
<feature type="transmembrane region" description="Helical" evidence="7">
    <location>
        <begin position="74"/>
        <end position="97"/>
    </location>
</feature>
<dbReference type="Gene3D" id="1.10.3720.10">
    <property type="entry name" value="MetI-like"/>
    <property type="match status" value="1"/>
</dbReference>
<accession>A0A9W6IA67</accession>
<dbReference type="Proteomes" id="UP001143474">
    <property type="component" value="Unassembled WGS sequence"/>
</dbReference>
<name>A0A9W6IA67_9ACTN</name>
<evidence type="ECO:0000256" key="2">
    <source>
        <dbReference type="ARBA" id="ARBA00022448"/>
    </source>
</evidence>
<dbReference type="EMBL" id="BSEV01000027">
    <property type="protein sequence ID" value="GLK13964.1"/>
    <property type="molecule type" value="Genomic_DNA"/>
</dbReference>
<evidence type="ECO:0000256" key="3">
    <source>
        <dbReference type="ARBA" id="ARBA00022475"/>
    </source>
</evidence>
<comment type="similarity">
    <text evidence="7">Belongs to the binding-protein-dependent transport system permease family.</text>
</comment>
<organism evidence="9 10">
    <name type="scientific">Streptosporangium carneum</name>
    <dbReference type="NCBI Taxonomy" id="47481"/>
    <lineage>
        <taxon>Bacteria</taxon>
        <taxon>Bacillati</taxon>
        <taxon>Actinomycetota</taxon>
        <taxon>Actinomycetes</taxon>
        <taxon>Streptosporangiales</taxon>
        <taxon>Streptosporangiaceae</taxon>
        <taxon>Streptosporangium</taxon>
    </lineage>
</organism>